<sequence length="69" mass="7557">MGSTGDPSQVPSCCCSRHESCCLRPTIILLFSITAQPDVAGIQKRNDHLTLWHLSFKLLGWMPTSGPES</sequence>
<evidence type="ECO:0000313" key="2">
    <source>
        <dbReference type="Proteomes" id="UP000190648"/>
    </source>
</evidence>
<organism evidence="1 2">
    <name type="scientific">Patagioenas fasciata monilis</name>
    <dbReference type="NCBI Taxonomy" id="372326"/>
    <lineage>
        <taxon>Eukaryota</taxon>
        <taxon>Metazoa</taxon>
        <taxon>Chordata</taxon>
        <taxon>Craniata</taxon>
        <taxon>Vertebrata</taxon>
        <taxon>Euteleostomi</taxon>
        <taxon>Archelosauria</taxon>
        <taxon>Archosauria</taxon>
        <taxon>Dinosauria</taxon>
        <taxon>Saurischia</taxon>
        <taxon>Theropoda</taxon>
        <taxon>Coelurosauria</taxon>
        <taxon>Aves</taxon>
        <taxon>Neognathae</taxon>
        <taxon>Neoaves</taxon>
        <taxon>Columbimorphae</taxon>
        <taxon>Columbiformes</taxon>
        <taxon>Columbidae</taxon>
        <taxon>Patagioenas</taxon>
    </lineage>
</organism>
<dbReference type="AlphaFoldDB" id="A0A1V4KN22"/>
<evidence type="ECO:0000313" key="1">
    <source>
        <dbReference type="EMBL" id="OPJ85813.1"/>
    </source>
</evidence>
<protein>
    <submittedName>
        <fullName evidence="1">Uncharacterized protein</fullName>
    </submittedName>
</protein>
<accession>A0A1V4KN22</accession>
<proteinExistence type="predicted"/>
<reference evidence="1 2" key="1">
    <citation type="submission" date="2016-02" db="EMBL/GenBank/DDBJ databases">
        <title>Band-tailed pigeon sequencing and assembly.</title>
        <authorList>
            <person name="Soares A.E."/>
            <person name="Novak B.J."/>
            <person name="Rice E.S."/>
            <person name="O'Connell B."/>
            <person name="Chang D."/>
            <person name="Weber S."/>
            <person name="Shapiro B."/>
        </authorList>
    </citation>
    <scope>NUCLEOTIDE SEQUENCE [LARGE SCALE GENOMIC DNA]</scope>
    <source>
        <strain evidence="1">BTP2013</strain>
        <tissue evidence="1">Blood</tissue>
    </source>
</reference>
<dbReference type="EMBL" id="LSYS01002736">
    <property type="protein sequence ID" value="OPJ85813.1"/>
    <property type="molecule type" value="Genomic_DNA"/>
</dbReference>
<gene>
    <name evidence="1" type="ORF">AV530_013923</name>
</gene>
<comment type="caution">
    <text evidence="1">The sequence shown here is derived from an EMBL/GenBank/DDBJ whole genome shotgun (WGS) entry which is preliminary data.</text>
</comment>
<keyword evidence="2" id="KW-1185">Reference proteome</keyword>
<name>A0A1V4KN22_PATFA</name>
<dbReference type="Proteomes" id="UP000190648">
    <property type="component" value="Unassembled WGS sequence"/>
</dbReference>